<dbReference type="GO" id="GO:0016020">
    <property type="term" value="C:membrane"/>
    <property type="evidence" value="ECO:0007669"/>
    <property type="project" value="UniProtKB-SubCell"/>
</dbReference>
<feature type="transmembrane region" description="Helical" evidence="7">
    <location>
        <begin position="298"/>
        <end position="319"/>
    </location>
</feature>
<protein>
    <submittedName>
        <fullName evidence="9">Oxidoreductase</fullName>
    </submittedName>
</protein>
<name>A0A7Z1AXE6_9PSEU</name>
<evidence type="ECO:0000256" key="7">
    <source>
        <dbReference type="SAM" id="Phobius"/>
    </source>
</evidence>
<keyword evidence="3 6" id="KW-0812">Transmembrane</keyword>
<comment type="subcellular location">
    <subcellularLocation>
        <location evidence="1">Endomembrane system</location>
        <topology evidence="1">Multi-pass membrane protein</topology>
    </subcellularLocation>
    <subcellularLocation>
        <location evidence="6">Membrane</location>
        <topology evidence="6">Multi-pass membrane protein</topology>
    </subcellularLocation>
</comment>
<evidence type="ECO:0000313" key="10">
    <source>
        <dbReference type="Proteomes" id="UP000185696"/>
    </source>
</evidence>
<feature type="transmembrane region" description="Helical" evidence="7">
    <location>
        <begin position="412"/>
        <end position="434"/>
    </location>
</feature>
<evidence type="ECO:0000256" key="2">
    <source>
        <dbReference type="ARBA" id="ARBA00009025"/>
    </source>
</evidence>
<dbReference type="GO" id="GO:0048039">
    <property type="term" value="F:ubiquinone binding"/>
    <property type="evidence" value="ECO:0007669"/>
    <property type="project" value="TreeGrafter"/>
</dbReference>
<keyword evidence="5 7" id="KW-0472">Membrane</keyword>
<evidence type="ECO:0000256" key="3">
    <source>
        <dbReference type="ARBA" id="ARBA00022692"/>
    </source>
</evidence>
<dbReference type="EMBL" id="MSIF01000007">
    <property type="protein sequence ID" value="OLF10176.1"/>
    <property type="molecule type" value="Genomic_DNA"/>
</dbReference>
<feature type="transmembrane region" description="Helical" evidence="7">
    <location>
        <begin position="127"/>
        <end position="147"/>
    </location>
</feature>
<comment type="similarity">
    <text evidence="2">Belongs to the complex I subunit 4 family.</text>
</comment>
<feature type="transmembrane region" description="Helical" evidence="7">
    <location>
        <begin position="201"/>
        <end position="217"/>
    </location>
</feature>
<dbReference type="InterPro" id="IPR003918">
    <property type="entry name" value="NADH_UbQ_OxRdtase"/>
</dbReference>
<dbReference type="OrthoDB" id="9768329at2"/>
<evidence type="ECO:0000256" key="6">
    <source>
        <dbReference type="RuleBase" id="RU000320"/>
    </source>
</evidence>
<dbReference type="GO" id="GO:0003954">
    <property type="term" value="F:NADH dehydrogenase activity"/>
    <property type="evidence" value="ECO:0007669"/>
    <property type="project" value="TreeGrafter"/>
</dbReference>
<dbReference type="InterPro" id="IPR010227">
    <property type="entry name" value="NADH_Q_OxRdtase_chainM/4"/>
</dbReference>
<feature type="transmembrane region" description="Helical" evidence="7">
    <location>
        <begin position="77"/>
        <end position="96"/>
    </location>
</feature>
<evidence type="ECO:0000256" key="4">
    <source>
        <dbReference type="ARBA" id="ARBA00022989"/>
    </source>
</evidence>
<keyword evidence="10" id="KW-1185">Reference proteome</keyword>
<dbReference type="NCBIfam" id="TIGR01972">
    <property type="entry name" value="NDH_I_M"/>
    <property type="match status" value="1"/>
</dbReference>
<dbReference type="AlphaFoldDB" id="A0A7Z1AXE6"/>
<evidence type="ECO:0000313" key="9">
    <source>
        <dbReference type="EMBL" id="OLF10176.1"/>
    </source>
</evidence>
<dbReference type="PRINTS" id="PR01437">
    <property type="entry name" value="NUOXDRDTASE4"/>
</dbReference>
<dbReference type="GO" id="GO:0015990">
    <property type="term" value="P:electron transport coupled proton transport"/>
    <property type="evidence" value="ECO:0007669"/>
    <property type="project" value="TreeGrafter"/>
</dbReference>
<dbReference type="Proteomes" id="UP000185696">
    <property type="component" value="Unassembled WGS sequence"/>
</dbReference>
<proteinExistence type="inferred from homology"/>
<dbReference type="InterPro" id="IPR001750">
    <property type="entry name" value="ND/Mrp_TM"/>
</dbReference>
<evidence type="ECO:0000256" key="5">
    <source>
        <dbReference type="ARBA" id="ARBA00023136"/>
    </source>
</evidence>
<dbReference type="PANTHER" id="PTHR43507:SF1">
    <property type="entry name" value="NADH-UBIQUINONE OXIDOREDUCTASE CHAIN 4"/>
    <property type="match status" value="1"/>
</dbReference>
<organism evidence="9 10">
    <name type="scientific">Actinophytocola xinjiangensis</name>
    <dbReference type="NCBI Taxonomy" id="485602"/>
    <lineage>
        <taxon>Bacteria</taxon>
        <taxon>Bacillati</taxon>
        <taxon>Actinomycetota</taxon>
        <taxon>Actinomycetes</taxon>
        <taxon>Pseudonocardiales</taxon>
        <taxon>Pseudonocardiaceae</taxon>
    </lineage>
</organism>
<dbReference type="GO" id="GO:0012505">
    <property type="term" value="C:endomembrane system"/>
    <property type="evidence" value="ECO:0007669"/>
    <property type="project" value="UniProtKB-SubCell"/>
</dbReference>
<reference evidence="9 10" key="1">
    <citation type="submission" date="2016-12" db="EMBL/GenBank/DDBJ databases">
        <title>The draft genome sequence of Actinophytocola xinjiangensis.</title>
        <authorList>
            <person name="Wang W."/>
            <person name="Yuan L."/>
        </authorList>
    </citation>
    <scope>NUCLEOTIDE SEQUENCE [LARGE SCALE GENOMIC DNA]</scope>
    <source>
        <strain evidence="9 10">CGMCC 4.4663</strain>
    </source>
</reference>
<feature type="transmembrane region" description="Helical" evidence="7">
    <location>
        <begin position="103"/>
        <end position="121"/>
    </location>
</feature>
<sequence length="492" mass="51695">MLSILVFLPVAVAAGLVALPRLGDGAVRWTWIVASAVEVVLTVALWIGHDGDGYGYEVNHRWIPSVSSGYHVGVDGLSLPLVALTTVLFLACAVYSLRHTDRIRSFAALFLFLETVCLGVFVSLDLVLFFVFFDLSIVGMYFVIAGWGHRDAARAALQFFLYTFLGSLALLLGFIGLYLSARPHTFDMVALAEQNPLAGKGGVATLVLAAILLGLAIKTPTVPFHTWLPPAHTEAPAAGSAILAGVLLKLGTYGFVRIAMPMLPGTWRDWAWAIVVVGVVSVLYGALVALAQRDFKRMVAYTSVNHMGYVVLAVGAAGLVSTSDAQAQDLAVTGALTQMVSHGLITGALFLLAGVLHERGGSYDLGAYGGLAASAPAFAGLTALAAFASLGLPGFSGFIAEFQIFTGSLPGAPVPTALAFLGILITAALFLRAYQRLFLGPATRPAVADLTVAETLSIAPLMVLAVVVGLFPRFLLDLVEPAARTLGELVSR</sequence>
<feature type="transmembrane region" description="Helical" evidence="7">
    <location>
        <begin position="270"/>
        <end position="291"/>
    </location>
</feature>
<dbReference type="Pfam" id="PF00361">
    <property type="entry name" value="Proton_antipo_M"/>
    <property type="match status" value="1"/>
</dbReference>
<feature type="domain" description="NADH:quinone oxidoreductase/Mrp antiporter transmembrane" evidence="8">
    <location>
        <begin position="123"/>
        <end position="424"/>
    </location>
</feature>
<dbReference type="RefSeq" id="WP_075133897.1">
    <property type="nucleotide sequence ID" value="NZ_MSIF01000007.1"/>
</dbReference>
<evidence type="ECO:0000259" key="8">
    <source>
        <dbReference type="Pfam" id="PF00361"/>
    </source>
</evidence>
<feature type="transmembrane region" description="Helical" evidence="7">
    <location>
        <begin position="368"/>
        <end position="392"/>
    </location>
</feature>
<dbReference type="GO" id="GO:0008137">
    <property type="term" value="F:NADH dehydrogenase (ubiquinone) activity"/>
    <property type="evidence" value="ECO:0007669"/>
    <property type="project" value="InterPro"/>
</dbReference>
<dbReference type="GO" id="GO:0042773">
    <property type="term" value="P:ATP synthesis coupled electron transport"/>
    <property type="evidence" value="ECO:0007669"/>
    <property type="project" value="InterPro"/>
</dbReference>
<gene>
    <name evidence="9" type="ORF">BLA60_17170</name>
</gene>
<feature type="transmembrane region" description="Helical" evidence="7">
    <location>
        <begin position="339"/>
        <end position="356"/>
    </location>
</feature>
<evidence type="ECO:0000256" key="1">
    <source>
        <dbReference type="ARBA" id="ARBA00004127"/>
    </source>
</evidence>
<accession>A0A7Z1AXE6</accession>
<dbReference type="PANTHER" id="PTHR43507">
    <property type="entry name" value="NADH-UBIQUINONE OXIDOREDUCTASE CHAIN 4"/>
    <property type="match status" value="1"/>
</dbReference>
<keyword evidence="4 7" id="KW-1133">Transmembrane helix</keyword>
<feature type="transmembrane region" description="Helical" evidence="7">
    <location>
        <begin position="159"/>
        <end position="181"/>
    </location>
</feature>
<feature type="transmembrane region" description="Helical" evidence="7">
    <location>
        <begin position="446"/>
        <end position="471"/>
    </location>
</feature>
<comment type="caution">
    <text evidence="9">The sequence shown here is derived from an EMBL/GenBank/DDBJ whole genome shotgun (WGS) entry which is preliminary data.</text>
</comment>
<feature type="transmembrane region" description="Helical" evidence="7">
    <location>
        <begin position="237"/>
        <end position="258"/>
    </location>
</feature>